<keyword evidence="4 6" id="KW-0472">Membrane</keyword>
<feature type="transmembrane region" description="Helical" evidence="6">
    <location>
        <begin position="37"/>
        <end position="62"/>
    </location>
</feature>
<feature type="compositionally biased region" description="Basic and acidic residues" evidence="5">
    <location>
        <begin position="577"/>
        <end position="586"/>
    </location>
</feature>
<feature type="transmembrane region" description="Helical" evidence="6">
    <location>
        <begin position="158"/>
        <end position="177"/>
    </location>
</feature>
<feature type="compositionally biased region" description="Basic residues" evidence="5">
    <location>
        <begin position="771"/>
        <end position="783"/>
    </location>
</feature>
<feature type="compositionally biased region" description="Polar residues" evidence="5">
    <location>
        <begin position="622"/>
        <end position="636"/>
    </location>
</feature>
<sequence>MDDVRTEVVSEKTYSDDDISEAFSEYQGAILWPRRSLLYRICFLSMVPLFIIFLVGFSSPFWMRKHQVDKYRGHYQVMKVDVTIGLWRVCEGSDFNDISDCTSLPDISSYMMACQAMHCLCFIFTFFSLVFGLYENCATRYDIDEGGDARTKRPEMNAITAGVFGLIGICMYGVTIINVSRNGEGAVHWAFPVTAGTVTGIIVCGILMAIANPINASTPSYPGQVMSLSRQNSLHIREPNAQDRLVSLNESQTSSQQPSSGAAGGSGASTQYGVTTMNSDTPQCRPKRPTLPGFSPFMPRSDSCLSSHVSSPDLYTSASTGTDTYLGTDRDSTEGHQSTHVMVETHDIGSGGDDDCDSKRSTRSKQSSSALRRMQTASQRRSWHFDDRTDASDANDFADVTINARFPTSQRQQKKPPVPPRRDKQGSLSGIPVPPDGAGSKNLLELNDASSTGFVTINSESGLSRHDVAQDQTKKRNTNPFLDDCTAKSSPGVPPPPPPPPPSVAQTSLKPAGDVRHVGDHSNESWDNQPWPDPPPPPPLPESPTAGDVEGEQNSAASKFNNVPESLQYLPNSSLSRRTEKNHDSQRGNYQIQEQRSTKMEVPLPGNTTAAGQHDNTRRIATPSSKQFSENRQSSIKAKGKAPPVPFQREYDNPLFNNQSMDERRAQAYEDGFTPPMGRHTAATSFINPPVHPSTLASNPPPYHSVVNTLESEPSPYRRHSAHYGYSHPSEQARSSSPPKYARPRQTNGDFSDHQNHQSRGGNINSTTNKSRPRQVKREHQQRRNNSNPSENHNPQQQRDPYYGSSPDLMARSPRVTRKRLDATGGGDGNSPRRSRTSHQREDRRPCGQVEPKKYAVGHFQPHWADSDL</sequence>
<feature type="compositionally biased region" description="Polar residues" evidence="5">
    <location>
        <begin position="272"/>
        <end position="282"/>
    </location>
</feature>
<feature type="compositionally biased region" description="Polar residues" evidence="5">
    <location>
        <begin position="729"/>
        <end position="738"/>
    </location>
</feature>
<comment type="subcellular location">
    <subcellularLocation>
        <location evidence="1">Membrane</location>
        <topology evidence="1">Multi-pass membrane protein</topology>
    </subcellularLocation>
</comment>
<evidence type="ECO:0000256" key="1">
    <source>
        <dbReference type="ARBA" id="ARBA00004141"/>
    </source>
</evidence>
<dbReference type="Pfam" id="PF00822">
    <property type="entry name" value="PMP22_Claudin"/>
    <property type="match status" value="1"/>
</dbReference>
<feature type="compositionally biased region" description="Polar residues" evidence="5">
    <location>
        <begin position="784"/>
        <end position="799"/>
    </location>
</feature>
<organism evidence="7 8">
    <name type="scientific">Elysia crispata</name>
    <name type="common">lettuce slug</name>
    <dbReference type="NCBI Taxonomy" id="231223"/>
    <lineage>
        <taxon>Eukaryota</taxon>
        <taxon>Metazoa</taxon>
        <taxon>Spiralia</taxon>
        <taxon>Lophotrochozoa</taxon>
        <taxon>Mollusca</taxon>
        <taxon>Gastropoda</taxon>
        <taxon>Heterobranchia</taxon>
        <taxon>Euthyneura</taxon>
        <taxon>Panpulmonata</taxon>
        <taxon>Sacoglossa</taxon>
        <taxon>Placobranchoidea</taxon>
        <taxon>Plakobranchidae</taxon>
        <taxon>Elysia</taxon>
    </lineage>
</organism>
<accession>A0AAE1D5I1</accession>
<feature type="compositionally biased region" description="Basic and acidic residues" evidence="5">
    <location>
        <begin position="463"/>
        <end position="474"/>
    </location>
</feature>
<gene>
    <name evidence="7" type="ORF">RRG08_006691</name>
</gene>
<evidence type="ECO:0000313" key="7">
    <source>
        <dbReference type="EMBL" id="KAK3758116.1"/>
    </source>
</evidence>
<feature type="transmembrane region" description="Helical" evidence="6">
    <location>
        <begin position="116"/>
        <end position="134"/>
    </location>
</feature>
<feature type="region of interest" description="Disordered" evidence="5">
    <location>
        <begin position="247"/>
        <end position="444"/>
    </location>
</feature>
<evidence type="ECO:0000256" key="2">
    <source>
        <dbReference type="ARBA" id="ARBA00022692"/>
    </source>
</evidence>
<proteinExistence type="predicted"/>
<evidence type="ECO:0000256" key="5">
    <source>
        <dbReference type="SAM" id="MobiDB-lite"/>
    </source>
</evidence>
<feature type="transmembrane region" description="Helical" evidence="6">
    <location>
        <begin position="189"/>
        <end position="211"/>
    </location>
</feature>
<feature type="compositionally biased region" description="Basic and acidic residues" evidence="5">
    <location>
        <begin position="839"/>
        <end position="854"/>
    </location>
</feature>
<dbReference type="EMBL" id="JAWDGP010005301">
    <property type="protein sequence ID" value="KAK3758116.1"/>
    <property type="molecule type" value="Genomic_DNA"/>
</dbReference>
<feature type="compositionally biased region" description="Polar residues" evidence="5">
    <location>
        <begin position="303"/>
        <end position="325"/>
    </location>
</feature>
<feature type="compositionally biased region" description="Polar residues" evidence="5">
    <location>
        <begin position="758"/>
        <end position="770"/>
    </location>
</feature>
<feature type="compositionally biased region" description="Polar residues" evidence="5">
    <location>
        <begin position="552"/>
        <end position="576"/>
    </location>
</feature>
<feature type="compositionally biased region" description="Low complexity" evidence="5">
    <location>
        <begin position="251"/>
        <end position="261"/>
    </location>
</feature>
<feature type="compositionally biased region" description="Basic and acidic residues" evidence="5">
    <location>
        <begin position="513"/>
        <end position="524"/>
    </location>
</feature>
<dbReference type="Gene3D" id="1.20.140.150">
    <property type="match status" value="1"/>
</dbReference>
<dbReference type="GO" id="GO:0016020">
    <property type="term" value="C:membrane"/>
    <property type="evidence" value="ECO:0007669"/>
    <property type="project" value="UniProtKB-SubCell"/>
</dbReference>
<evidence type="ECO:0000313" key="8">
    <source>
        <dbReference type="Proteomes" id="UP001283361"/>
    </source>
</evidence>
<dbReference type="InterPro" id="IPR004031">
    <property type="entry name" value="PMP22/EMP/MP20/Claudin"/>
</dbReference>
<keyword evidence="2 6" id="KW-0812">Transmembrane</keyword>
<comment type="caution">
    <text evidence="7">The sequence shown here is derived from an EMBL/GenBank/DDBJ whole genome shotgun (WGS) entry which is preliminary data.</text>
</comment>
<feature type="region of interest" description="Disordered" evidence="5">
    <location>
        <begin position="463"/>
        <end position="869"/>
    </location>
</feature>
<keyword evidence="3 6" id="KW-1133">Transmembrane helix</keyword>
<feature type="compositionally biased region" description="Pro residues" evidence="5">
    <location>
        <begin position="531"/>
        <end position="542"/>
    </location>
</feature>
<protein>
    <submittedName>
        <fullName evidence="7">Uncharacterized protein</fullName>
    </submittedName>
</protein>
<reference evidence="7" key="1">
    <citation type="journal article" date="2023" name="G3 (Bethesda)">
        <title>A reference genome for the long-term kleptoplast-retaining sea slug Elysia crispata morphotype clarki.</title>
        <authorList>
            <person name="Eastman K.E."/>
            <person name="Pendleton A.L."/>
            <person name="Shaikh M.A."/>
            <person name="Suttiyut T."/>
            <person name="Ogas R."/>
            <person name="Tomko P."/>
            <person name="Gavelis G."/>
            <person name="Widhalm J.R."/>
            <person name="Wisecaver J.H."/>
        </authorList>
    </citation>
    <scope>NUCLEOTIDE SEQUENCE</scope>
    <source>
        <strain evidence="7">ECLA1</strain>
    </source>
</reference>
<evidence type="ECO:0000256" key="6">
    <source>
        <dbReference type="SAM" id="Phobius"/>
    </source>
</evidence>
<dbReference type="Proteomes" id="UP001283361">
    <property type="component" value="Unassembled WGS sequence"/>
</dbReference>
<feature type="compositionally biased region" description="Pro residues" evidence="5">
    <location>
        <begin position="492"/>
        <end position="503"/>
    </location>
</feature>
<evidence type="ECO:0000256" key="4">
    <source>
        <dbReference type="ARBA" id="ARBA00023136"/>
    </source>
</evidence>
<keyword evidence="8" id="KW-1185">Reference proteome</keyword>
<name>A0AAE1D5I1_9GAST</name>
<dbReference type="AlphaFoldDB" id="A0AAE1D5I1"/>
<evidence type="ECO:0000256" key="3">
    <source>
        <dbReference type="ARBA" id="ARBA00022989"/>
    </source>
</evidence>